<feature type="region of interest" description="Disordered" evidence="1">
    <location>
        <begin position="116"/>
        <end position="141"/>
    </location>
</feature>
<keyword evidence="2" id="KW-0472">Membrane</keyword>
<accession>A0A2B7Z515</accession>
<dbReference type="STRING" id="73230.A0A2B7Z515"/>
<comment type="caution">
    <text evidence="4">The sequence shown here is derived from an EMBL/GenBank/DDBJ whole genome shotgun (WGS) entry which is preliminary data.</text>
</comment>
<dbReference type="Proteomes" id="UP000226031">
    <property type="component" value="Unassembled WGS sequence"/>
</dbReference>
<sequence>MRHQQFTALQVVCVFALGGPYLIYHFAYKVCTKPIVKHVKRRMKLREFRRMVPVPAWSPVPEAAMDANVAEVEFSAKTSGRRRLSLSGDGDAGGVDGEREQKRQLKNFTLRALVPQRKSKGNGKGKEEEEKNQGRKMQSQLQSPFFARLPWEVRQMIYAYVFEGGDVHIVAMHGRLGCFRCLRDDGNNDEEADDDDNHIKRVMDINPENDKRSGNDDNAWPCERCFQREVTEITLPERGTDAPVVRTYANTGIGVLSLLQACRKTYTESLPLLYASHTFTFRFPDALLYFLSITPPTHLRHITSLTFDGAPQYPNRHHSYIYPIVSLPAFYLLQYREQLLASARVGDDSCGGSDGDWSQLLCVMPTRMFRIWDAAFLALSSRMVGLRTLRVRLASICFLGGAASAESVGLGVLTRVRCIRGGGMGKRNGDGIFEVEVDWKGKEGSEEVPNVINITKGELPFILKRTVVS</sequence>
<keyword evidence="2" id="KW-1133">Transmembrane helix</keyword>
<keyword evidence="2" id="KW-0812">Transmembrane</keyword>
<name>A0A2B7Z515_9EURO</name>
<feature type="domain" description="DUF7730" evidence="3">
    <location>
        <begin position="139"/>
        <end position="308"/>
    </location>
</feature>
<evidence type="ECO:0000313" key="4">
    <source>
        <dbReference type="EMBL" id="PGH31464.1"/>
    </source>
</evidence>
<feature type="compositionally biased region" description="Basic and acidic residues" evidence="1">
    <location>
        <begin position="124"/>
        <end position="133"/>
    </location>
</feature>
<dbReference type="AlphaFoldDB" id="A0A2B7Z515"/>
<dbReference type="Pfam" id="PF24864">
    <property type="entry name" value="DUF7730"/>
    <property type="match status" value="1"/>
</dbReference>
<evidence type="ECO:0000256" key="1">
    <source>
        <dbReference type="SAM" id="MobiDB-lite"/>
    </source>
</evidence>
<feature type="transmembrane region" description="Helical" evidence="2">
    <location>
        <begin position="7"/>
        <end position="27"/>
    </location>
</feature>
<organism evidence="4 5">
    <name type="scientific">[Emmonsia] crescens</name>
    <dbReference type="NCBI Taxonomy" id="73230"/>
    <lineage>
        <taxon>Eukaryota</taxon>
        <taxon>Fungi</taxon>
        <taxon>Dikarya</taxon>
        <taxon>Ascomycota</taxon>
        <taxon>Pezizomycotina</taxon>
        <taxon>Eurotiomycetes</taxon>
        <taxon>Eurotiomycetidae</taxon>
        <taxon>Onygenales</taxon>
        <taxon>Ajellomycetaceae</taxon>
        <taxon>Emergomyces</taxon>
    </lineage>
</organism>
<evidence type="ECO:0000313" key="5">
    <source>
        <dbReference type="Proteomes" id="UP000226031"/>
    </source>
</evidence>
<evidence type="ECO:0000259" key="3">
    <source>
        <dbReference type="Pfam" id="PF24864"/>
    </source>
</evidence>
<gene>
    <name evidence="4" type="ORF">GX50_05759</name>
</gene>
<protein>
    <recommendedName>
        <fullName evidence="3">DUF7730 domain-containing protein</fullName>
    </recommendedName>
</protein>
<dbReference type="VEuPathDB" id="FungiDB:EMCG_00123"/>
<proteinExistence type="predicted"/>
<dbReference type="InterPro" id="IPR056632">
    <property type="entry name" value="DUF7730"/>
</dbReference>
<keyword evidence="5" id="KW-1185">Reference proteome</keyword>
<feature type="region of interest" description="Disordered" evidence="1">
    <location>
        <begin position="82"/>
        <end position="101"/>
    </location>
</feature>
<dbReference type="EMBL" id="PDND01000127">
    <property type="protein sequence ID" value="PGH31464.1"/>
    <property type="molecule type" value="Genomic_DNA"/>
</dbReference>
<evidence type="ECO:0000256" key="2">
    <source>
        <dbReference type="SAM" id="Phobius"/>
    </source>
</evidence>
<reference evidence="4 5" key="1">
    <citation type="submission" date="2017-10" db="EMBL/GenBank/DDBJ databases">
        <title>Comparative genomics in systemic dimorphic fungi from Ajellomycetaceae.</title>
        <authorList>
            <person name="Munoz J.F."/>
            <person name="Mcewen J.G."/>
            <person name="Clay O.K."/>
            <person name="Cuomo C.A."/>
        </authorList>
    </citation>
    <scope>NUCLEOTIDE SEQUENCE [LARGE SCALE GENOMIC DNA]</scope>
    <source>
        <strain evidence="4 5">UAMH4076</strain>
    </source>
</reference>
<dbReference type="PANTHER" id="PTHR38790">
    <property type="entry name" value="2EXR DOMAIN-CONTAINING PROTEIN-RELATED"/>
    <property type="match status" value="1"/>
</dbReference>